<reference evidence="1 2" key="1">
    <citation type="submission" date="2013-11" db="EMBL/GenBank/DDBJ databases">
        <title>The Genome Sequence of Phytophthora parasitica P1976.</title>
        <authorList>
            <consortium name="The Broad Institute Genomics Platform"/>
            <person name="Russ C."/>
            <person name="Tyler B."/>
            <person name="Panabieres F."/>
            <person name="Shan W."/>
            <person name="Tripathy S."/>
            <person name="Grunwald N."/>
            <person name="Machado M."/>
            <person name="Johnson C.S."/>
            <person name="Walker B."/>
            <person name="Young S."/>
            <person name="Zeng Q."/>
            <person name="Gargeya S."/>
            <person name="Fitzgerald M."/>
            <person name="Haas B."/>
            <person name="Abouelleil A."/>
            <person name="Allen A.W."/>
            <person name="Alvarado L."/>
            <person name="Arachchi H.M."/>
            <person name="Berlin A.M."/>
            <person name="Chapman S.B."/>
            <person name="Gainer-Dewar J."/>
            <person name="Goldberg J."/>
            <person name="Griggs A."/>
            <person name="Gujja S."/>
            <person name="Hansen M."/>
            <person name="Howarth C."/>
            <person name="Imamovic A."/>
            <person name="Ireland A."/>
            <person name="Larimer J."/>
            <person name="McCowan C."/>
            <person name="Murphy C."/>
            <person name="Pearson M."/>
            <person name="Poon T.W."/>
            <person name="Priest M."/>
            <person name="Roberts A."/>
            <person name="Saif S."/>
            <person name="Shea T."/>
            <person name="Sisk P."/>
            <person name="Sykes S."/>
            <person name="Wortman J."/>
            <person name="Nusbaum C."/>
            <person name="Birren B."/>
        </authorList>
    </citation>
    <scope>NUCLEOTIDE SEQUENCE [LARGE SCALE GENOMIC DNA]</scope>
    <source>
        <strain evidence="1 2">P1976</strain>
    </source>
</reference>
<proteinExistence type="predicted"/>
<name>A0A080ZQU9_PHYNI</name>
<protein>
    <submittedName>
        <fullName evidence="1">Uncharacterized protein</fullName>
    </submittedName>
</protein>
<dbReference type="EMBL" id="ANJA01002594">
    <property type="protein sequence ID" value="ETO69010.1"/>
    <property type="molecule type" value="Genomic_DNA"/>
</dbReference>
<gene>
    <name evidence="1" type="ORF">F444_14291</name>
</gene>
<dbReference type="Proteomes" id="UP000028582">
    <property type="component" value="Unassembled WGS sequence"/>
</dbReference>
<dbReference type="AlphaFoldDB" id="A0A080ZQU9"/>
<sequence length="132" mass="15133">MRSCPHKFSQARATKAAKLCQPCYRDWEAAHRLHRLALAVLSDASSRYSIPRVRFDIEEVTEDTCLFFYRFTHAQLRRLQKAFQLPDVICTGGGIHARNAVVWKGCVSHSIGVSKSMAVHLRYLWPMAERAE</sequence>
<accession>A0A080ZQU9</accession>
<evidence type="ECO:0000313" key="1">
    <source>
        <dbReference type="EMBL" id="ETO69010.1"/>
    </source>
</evidence>
<organism evidence="1 2">
    <name type="scientific">Phytophthora nicotianae P1976</name>
    <dbReference type="NCBI Taxonomy" id="1317066"/>
    <lineage>
        <taxon>Eukaryota</taxon>
        <taxon>Sar</taxon>
        <taxon>Stramenopiles</taxon>
        <taxon>Oomycota</taxon>
        <taxon>Peronosporomycetes</taxon>
        <taxon>Peronosporales</taxon>
        <taxon>Peronosporaceae</taxon>
        <taxon>Phytophthora</taxon>
    </lineage>
</organism>
<evidence type="ECO:0000313" key="2">
    <source>
        <dbReference type="Proteomes" id="UP000028582"/>
    </source>
</evidence>
<comment type="caution">
    <text evidence="1">The sequence shown here is derived from an EMBL/GenBank/DDBJ whole genome shotgun (WGS) entry which is preliminary data.</text>
</comment>